<dbReference type="InterPro" id="IPR013632">
    <property type="entry name" value="Rad51_C"/>
</dbReference>
<protein>
    <recommendedName>
        <fullName evidence="3">Rad51-like C-terminal domain-containing protein</fullName>
    </recommendedName>
</protein>
<dbReference type="GO" id="GO:0033063">
    <property type="term" value="C:Rad51B-Rad51C-Rad51D-XRCC2 complex"/>
    <property type="evidence" value="ECO:0007669"/>
    <property type="project" value="TreeGrafter"/>
</dbReference>
<gene>
    <name evidence="4" type="ORF">AAE3_LOCUS9078</name>
</gene>
<dbReference type="GO" id="GO:0005815">
    <property type="term" value="C:microtubule organizing center"/>
    <property type="evidence" value="ECO:0007669"/>
    <property type="project" value="TreeGrafter"/>
</dbReference>
<evidence type="ECO:0000256" key="2">
    <source>
        <dbReference type="ARBA" id="ARBA00023242"/>
    </source>
</evidence>
<dbReference type="AlphaFoldDB" id="A0A8S0W240"/>
<comment type="subcellular location">
    <subcellularLocation>
        <location evidence="1">Nucleus</location>
    </subcellularLocation>
</comment>
<sequence>MHSLCVQHSPWLDSCDLDLSESLLNIWLRFLCPSNNSSPMRLANLVPSIPAQLVASLEAIGIRTETELLLSTSTLDIFRRLPAGTTTLQALIEVASLVASLCAAPSLSAYELLILEEHARKQQRPLCSGNEALDDLLRGLSGGRVIEISGDKGSGKSVLALNIVVQHLATYPDSNVVWIDTMGDFSAEIAVQILNSKQVSSRVLERLHVSLAFDTDSAQTLLDDLVQATSVRSVFLSLSYLLPLNSDLGGFRIIHSCLYLTL</sequence>
<dbReference type="Gene3D" id="3.40.50.300">
    <property type="entry name" value="P-loop containing nucleotide triphosphate hydrolases"/>
    <property type="match status" value="1"/>
</dbReference>
<dbReference type="GO" id="GO:0000724">
    <property type="term" value="P:double-strand break repair via homologous recombination"/>
    <property type="evidence" value="ECO:0007669"/>
    <property type="project" value="TreeGrafter"/>
</dbReference>
<reference evidence="4 5" key="1">
    <citation type="submission" date="2020-01" db="EMBL/GenBank/DDBJ databases">
        <authorList>
            <person name="Gupta K D."/>
        </authorList>
    </citation>
    <scope>NUCLEOTIDE SEQUENCE [LARGE SCALE GENOMIC DNA]</scope>
</reference>
<feature type="domain" description="Rad51-like C-terminal" evidence="3">
    <location>
        <begin position="123"/>
        <end position="228"/>
    </location>
</feature>
<dbReference type="GO" id="GO:0042148">
    <property type="term" value="P:DNA strand invasion"/>
    <property type="evidence" value="ECO:0007669"/>
    <property type="project" value="TreeGrafter"/>
</dbReference>
<dbReference type="GO" id="GO:0000723">
    <property type="term" value="P:telomere maintenance"/>
    <property type="evidence" value="ECO:0007669"/>
    <property type="project" value="TreeGrafter"/>
</dbReference>
<name>A0A8S0W240_CYCAE</name>
<evidence type="ECO:0000259" key="3">
    <source>
        <dbReference type="Pfam" id="PF08423"/>
    </source>
</evidence>
<accession>A0A8S0W240</accession>
<dbReference type="GO" id="GO:0008094">
    <property type="term" value="F:ATP-dependent activity, acting on DNA"/>
    <property type="evidence" value="ECO:0007669"/>
    <property type="project" value="TreeGrafter"/>
</dbReference>
<dbReference type="GO" id="GO:0000400">
    <property type="term" value="F:four-way junction DNA binding"/>
    <property type="evidence" value="ECO:0007669"/>
    <property type="project" value="TreeGrafter"/>
</dbReference>
<dbReference type="Pfam" id="PF08423">
    <property type="entry name" value="Rad51"/>
    <property type="match status" value="1"/>
</dbReference>
<dbReference type="GO" id="GO:0003697">
    <property type="term" value="F:single-stranded DNA binding"/>
    <property type="evidence" value="ECO:0007669"/>
    <property type="project" value="TreeGrafter"/>
</dbReference>
<dbReference type="PANTHER" id="PTHR46457">
    <property type="entry name" value="DNA REPAIR PROTEIN RAD51 HOMOLOG 4"/>
    <property type="match status" value="1"/>
</dbReference>
<dbReference type="GO" id="GO:0007131">
    <property type="term" value="P:reciprocal meiotic recombination"/>
    <property type="evidence" value="ECO:0007669"/>
    <property type="project" value="TreeGrafter"/>
</dbReference>
<proteinExistence type="predicted"/>
<organism evidence="4 5">
    <name type="scientific">Cyclocybe aegerita</name>
    <name type="common">Black poplar mushroom</name>
    <name type="synonym">Agrocybe aegerita</name>
    <dbReference type="NCBI Taxonomy" id="1973307"/>
    <lineage>
        <taxon>Eukaryota</taxon>
        <taxon>Fungi</taxon>
        <taxon>Dikarya</taxon>
        <taxon>Basidiomycota</taxon>
        <taxon>Agaricomycotina</taxon>
        <taxon>Agaricomycetes</taxon>
        <taxon>Agaricomycetidae</taxon>
        <taxon>Agaricales</taxon>
        <taxon>Agaricineae</taxon>
        <taxon>Bolbitiaceae</taxon>
        <taxon>Cyclocybe</taxon>
    </lineage>
</organism>
<keyword evidence="2" id="KW-0539">Nucleus</keyword>
<dbReference type="SUPFAM" id="SSF52540">
    <property type="entry name" value="P-loop containing nucleoside triphosphate hydrolases"/>
    <property type="match status" value="1"/>
</dbReference>
<comment type="caution">
    <text evidence="4">The sequence shown here is derived from an EMBL/GenBank/DDBJ whole genome shotgun (WGS) entry which is preliminary data.</text>
</comment>
<dbReference type="InterPro" id="IPR027417">
    <property type="entry name" value="P-loop_NTPase"/>
</dbReference>
<dbReference type="EMBL" id="CACVBS010000057">
    <property type="protein sequence ID" value="CAA7267055.1"/>
    <property type="molecule type" value="Genomic_DNA"/>
</dbReference>
<evidence type="ECO:0000313" key="5">
    <source>
        <dbReference type="Proteomes" id="UP000467700"/>
    </source>
</evidence>
<dbReference type="GO" id="GO:0005657">
    <property type="term" value="C:replication fork"/>
    <property type="evidence" value="ECO:0007669"/>
    <property type="project" value="TreeGrafter"/>
</dbReference>
<dbReference type="InterPro" id="IPR051988">
    <property type="entry name" value="HRR_RAD51_Paralog"/>
</dbReference>
<dbReference type="OrthoDB" id="336321at2759"/>
<keyword evidence="5" id="KW-1185">Reference proteome</keyword>
<evidence type="ECO:0000313" key="4">
    <source>
        <dbReference type="EMBL" id="CAA7267055.1"/>
    </source>
</evidence>
<dbReference type="PANTHER" id="PTHR46457:SF1">
    <property type="entry name" value="DNA REPAIR PROTEIN RAD51 HOMOLOG 4"/>
    <property type="match status" value="1"/>
</dbReference>
<dbReference type="Proteomes" id="UP000467700">
    <property type="component" value="Unassembled WGS sequence"/>
</dbReference>
<evidence type="ECO:0000256" key="1">
    <source>
        <dbReference type="ARBA" id="ARBA00004123"/>
    </source>
</evidence>